<gene>
    <name evidence="5" type="ORF">N5A56_005275</name>
</gene>
<dbReference type="InterPro" id="IPR029064">
    <property type="entry name" value="Ribosomal_eL30-like_sf"/>
</dbReference>
<dbReference type="InterPro" id="IPR051259">
    <property type="entry name" value="rRNA_Methyltransferase"/>
</dbReference>
<dbReference type="Gene3D" id="3.40.1280.10">
    <property type="match status" value="1"/>
</dbReference>
<organism evidence="5 6">
    <name type="scientific">Polaribacter ponticola</name>
    <dbReference type="NCBI Taxonomy" id="2978475"/>
    <lineage>
        <taxon>Bacteria</taxon>
        <taxon>Pseudomonadati</taxon>
        <taxon>Bacteroidota</taxon>
        <taxon>Flavobacteriia</taxon>
        <taxon>Flavobacteriales</taxon>
        <taxon>Flavobacteriaceae</taxon>
    </lineage>
</organism>
<accession>A0ABT5S702</accession>
<protein>
    <submittedName>
        <fullName evidence="5">RNA methyltransferase</fullName>
    </submittedName>
</protein>
<comment type="similarity">
    <text evidence="1">Belongs to the class IV-like SAM-binding methyltransferase superfamily. RNA methyltransferase TrmH family.</text>
</comment>
<dbReference type="Pfam" id="PF00588">
    <property type="entry name" value="SpoU_methylase"/>
    <property type="match status" value="1"/>
</dbReference>
<keyword evidence="2 5" id="KW-0489">Methyltransferase</keyword>
<comment type="caution">
    <text evidence="5">The sequence shown here is derived from an EMBL/GenBank/DDBJ whole genome shotgun (WGS) entry which is preliminary data.</text>
</comment>
<proteinExistence type="inferred from homology"/>
<sequence length="265" mass="29890">MKEITSIQNTYIKNLIKLQEKSRERKKQGLFIIEGKREISLAISARYQFDTILYYPDLISEQEILHLFNANVNRIEVSKEVYQKLAYRDSTEGVIAVTKVKDFSLENIKFKNKEPLILIAESIEKPGNVGAILRTADAANVDAVFIADAKSDLYNSNIIRSSVGCIFTNQIAVANSEEIISFLQKNNINIYATTLQNSNEYHKENYTNATAIVVGTEATGLSEIWRTKATQNINIPMQGKIDSMNVSVAAAIVIFEAKRQRDFKI</sequence>
<dbReference type="SUPFAM" id="SSF55315">
    <property type="entry name" value="L30e-like"/>
    <property type="match status" value="1"/>
</dbReference>
<dbReference type="InterPro" id="IPR029028">
    <property type="entry name" value="Alpha/beta_knot_MTases"/>
</dbReference>
<keyword evidence="6" id="KW-1185">Reference proteome</keyword>
<dbReference type="GO" id="GO:0032259">
    <property type="term" value="P:methylation"/>
    <property type="evidence" value="ECO:0007669"/>
    <property type="project" value="UniProtKB-KW"/>
</dbReference>
<dbReference type="Proteomes" id="UP001151478">
    <property type="component" value="Unassembled WGS sequence"/>
</dbReference>
<evidence type="ECO:0000313" key="6">
    <source>
        <dbReference type="Proteomes" id="UP001151478"/>
    </source>
</evidence>
<dbReference type="Pfam" id="PF22435">
    <property type="entry name" value="MRM3-like_sub_bind"/>
    <property type="match status" value="1"/>
</dbReference>
<evidence type="ECO:0000313" key="5">
    <source>
        <dbReference type="EMBL" id="MDD7913868.1"/>
    </source>
</evidence>
<dbReference type="RefSeq" id="WP_265726091.1">
    <property type="nucleotide sequence ID" value="NZ_JAOSLC020000003.1"/>
</dbReference>
<dbReference type="InterPro" id="IPR013123">
    <property type="entry name" value="SpoU_subst-bd"/>
</dbReference>
<evidence type="ECO:0000259" key="4">
    <source>
        <dbReference type="SMART" id="SM00967"/>
    </source>
</evidence>
<evidence type="ECO:0000256" key="3">
    <source>
        <dbReference type="ARBA" id="ARBA00022679"/>
    </source>
</evidence>
<dbReference type="CDD" id="cd18104">
    <property type="entry name" value="SpoU-like_RNA-MTase"/>
    <property type="match status" value="1"/>
</dbReference>
<dbReference type="InterPro" id="IPR001537">
    <property type="entry name" value="SpoU_MeTrfase"/>
</dbReference>
<dbReference type="InterPro" id="IPR029026">
    <property type="entry name" value="tRNA_m1G_MTases_N"/>
</dbReference>
<dbReference type="PANTHER" id="PTHR43191:SF2">
    <property type="entry name" value="RRNA METHYLTRANSFERASE 3, MITOCHONDRIAL"/>
    <property type="match status" value="1"/>
</dbReference>
<reference evidence="5" key="1">
    <citation type="submission" date="2023-02" db="EMBL/GenBank/DDBJ databases">
        <title>Polaribacter ponticola sp. nov., isolated from seawater.</title>
        <authorList>
            <person name="Baek J.H."/>
            <person name="Kim J.M."/>
            <person name="Choi D.G."/>
            <person name="Jeon C.O."/>
        </authorList>
    </citation>
    <scope>NUCLEOTIDE SEQUENCE</scope>
    <source>
        <strain evidence="5">MSW5</strain>
    </source>
</reference>
<dbReference type="GO" id="GO:0008168">
    <property type="term" value="F:methyltransferase activity"/>
    <property type="evidence" value="ECO:0007669"/>
    <property type="project" value="UniProtKB-KW"/>
</dbReference>
<name>A0ABT5S702_9FLAO</name>
<evidence type="ECO:0000256" key="1">
    <source>
        <dbReference type="ARBA" id="ARBA00007228"/>
    </source>
</evidence>
<dbReference type="EMBL" id="JAOSLC020000003">
    <property type="protein sequence ID" value="MDD7913868.1"/>
    <property type="molecule type" value="Genomic_DNA"/>
</dbReference>
<evidence type="ECO:0000256" key="2">
    <source>
        <dbReference type="ARBA" id="ARBA00022603"/>
    </source>
</evidence>
<dbReference type="SUPFAM" id="SSF75217">
    <property type="entry name" value="alpha/beta knot"/>
    <property type="match status" value="1"/>
</dbReference>
<keyword evidence="3" id="KW-0808">Transferase</keyword>
<dbReference type="Gene3D" id="3.30.1330.30">
    <property type="match status" value="1"/>
</dbReference>
<feature type="domain" description="RNA 2-O ribose methyltransferase substrate binding" evidence="4">
    <location>
        <begin position="32"/>
        <end position="104"/>
    </location>
</feature>
<dbReference type="InterPro" id="IPR053888">
    <property type="entry name" value="MRM3-like_sub_bind"/>
</dbReference>
<dbReference type="PANTHER" id="PTHR43191">
    <property type="entry name" value="RRNA METHYLTRANSFERASE 3"/>
    <property type="match status" value="1"/>
</dbReference>
<dbReference type="SMART" id="SM00967">
    <property type="entry name" value="SpoU_sub_bind"/>
    <property type="match status" value="1"/>
</dbReference>